<dbReference type="PROSITE" id="PS51257">
    <property type="entry name" value="PROKAR_LIPOPROTEIN"/>
    <property type="match status" value="1"/>
</dbReference>
<dbReference type="InterPro" id="IPR050490">
    <property type="entry name" value="Bact_solute-bd_prot1"/>
</dbReference>
<dbReference type="InterPro" id="IPR006059">
    <property type="entry name" value="SBP"/>
</dbReference>
<evidence type="ECO:0000313" key="2">
    <source>
        <dbReference type="EMBL" id="MBW3091519.1"/>
    </source>
</evidence>
<comment type="caution">
    <text evidence="2">The sequence shown here is derived from an EMBL/GenBank/DDBJ whole genome shotgun (WGS) entry which is preliminary data.</text>
</comment>
<evidence type="ECO:0000313" key="3">
    <source>
        <dbReference type="Proteomes" id="UP000700815"/>
    </source>
</evidence>
<feature type="signal peptide" evidence="1">
    <location>
        <begin position="1"/>
        <end position="22"/>
    </location>
</feature>
<reference evidence="2 3" key="1">
    <citation type="submission" date="2021-05" db="EMBL/GenBank/DDBJ databases">
        <title>Phylogenetic classification of ten novel species belonging to the genus Bifidobacterium comprising B. colchicus sp. nov., B. abeli sp. nov., B. bicoloris sp. nov., B. guerezis sp. nov., B. rosaliae sp. nov., B. santillanensis sp. nov., B. argentati sp. nov., B. amazzoni sp. nov., B. pluviali sp. nov., and B. pinnaculum sp. nov.</title>
        <authorList>
            <person name="Lugli G.A."/>
            <person name="Ruiz Garcia L."/>
            <person name="Margolles A."/>
            <person name="Ventura M."/>
        </authorList>
    </citation>
    <scope>NUCLEOTIDE SEQUENCE [LARGE SCALE GENOMIC DNA]</scope>
    <source>
        <strain evidence="2 3">82T10</strain>
    </source>
</reference>
<dbReference type="Proteomes" id="UP000700815">
    <property type="component" value="Unassembled WGS sequence"/>
</dbReference>
<dbReference type="PANTHER" id="PTHR43649">
    <property type="entry name" value="ARABINOSE-BINDING PROTEIN-RELATED"/>
    <property type="match status" value="1"/>
</dbReference>
<dbReference type="Pfam" id="PF13416">
    <property type="entry name" value="SBP_bac_8"/>
    <property type="match status" value="1"/>
</dbReference>
<accession>A0ABS6WD45</accession>
<dbReference type="PANTHER" id="PTHR43649:SF12">
    <property type="entry name" value="DIACETYLCHITOBIOSE BINDING PROTEIN DASA"/>
    <property type="match status" value="1"/>
</dbReference>
<sequence length="536" mass="59191">MKPITKTIAATAAAVMSLSTLAACGGTSESDTRVNSAGKPVVKISVVHDVSNSPKMNEMSWTKELEAACDCDIEWTDLDTNQWQQQRPGMLTSGNIPDVAICAMDLASTLQFGNLFEDLKPHIDKQLPNVKKFFETYPDAEKVVTQDGHIYGLPSAKDSTNLNSAIRLMINKTWLDKLGLKEPTTWDELETVLKAFKTQDPNGNGKADEVPFSFSPLVTTSIGSNFIFGMMGSTGITTQLVKNTAGSNGYYVKDGKVGNFLISDEYKSLVELLSRFVDEGLLPKDTLTQDVNKYNADVQADPMTVGVQVGFNELASFGQDGMYDYVSLPPLKATSSTEPSWDYNADEFMIVNGRLSVAKEAPNKDAIWKIVNALYSEKISVEQYVGSIPDFTTDKGNHNYEKTQVNAETQPKLQAIYGYFAGWIPPEVTLTSKDDTSRKQDDYMLKDVETAYGDIYKTLADSDDYMPSYVQPDTSQSTQLANINTAVTNYALSQFSKWVVNGGVDKEWDGYVKKLQNSGLDQGVETWQKLYDEAVK</sequence>
<dbReference type="RefSeq" id="WP_219057636.1">
    <property type="nucleotide sequence ID" value="NZ_JAHBBH010000001.1"/>
</dbReference>
<keyword evidence="1" id="KW-0732">Signal</keyword>
<keyword evidence="3" id="KW-1185">Reference proteome</keyword>
<evidence type="ECO:0000256" key="1">
    <source>
        <dbReference type="SAM" id="SignalP"/>
    </source>
</evidence>
<dbReference type="EMBL" id="JAHBBH010000001">
    <property type="protein sequence ID" value="MBW3091519.1"/>
    <property type="molecule type" value="Genomic_DNA"/>
</dbReference>
<organism evidence="2 3">
    <name type="scientific">Bifidobacterium miconis</name>
    <dbReference type="NCBI Taxonomy" id="2834435"/>
    <lineage>
        <taxon>Bacteria</taxon>
        <taxon>Bacillati</taxon>
        <taxon>Actinomycetota</taxon>
        <taxon>Actinomycetes</taxon>
        <taxon>Bifidobacteriales</taxon>
        <taxon>Bifidobacteriaceae</taxon>
        <taxon>Bifidobacterium</taxon>
    </lineage>
</organism>
<name>A0ABS6WD45_9BIFI</name>
<proteinExistence type="predicted"/>
<protein>
    <submittedName>
        <fullName evidence="2">Extracellular solute-binding protein</fullName>
    </submittedName>
</protein>
<gene>
    <name evidence="2" type="ORF">KIH79_00835</name>
</gene>
<feature type="chain" id="PRO_5046072261" evidence="1">
    <location>
        <begin position="23"/>
        <end position="536"/>
    </location>
</feature>